<dbReference type="AlphaFoldDB" id="A0A3M0JZ09"/>
<reference evidence="2 3" key="1">
    <citation type="submission" date="2018-07" db="EMBL/GenBank/DDBJ databases">
        <title>A high quality draft genome assembly of the barn swallow (H. rustica rustica).</title>
        <authorList>
            <person name="Formenti G."/>
            <person name="Chiara M."/>
            <person name="Poveda L."/>
            <person name="Francoijs K.-J."/>
            <person name="Bonisoli-Alquati A."/>
            <person name="Canova L."/>
            <person name="Gianfranceschi L."/>
            <person name="Horner D.S."/>
            <person name="Saino N."/>
        </authorList>
    </citation>
    <scope>NUCLEOTIDE SEQUENCE [LARGE SCALE GENOMIC DNA]</scope>
    <source>
        <strain evidence="2">Chelidonia</strain>
        <tissue evidence="2">Blood</tissue>
    </source>
</reference>
<dbReference type="Proteomes" id="UP000269221">
    <property type="component" value="Unassembled WGS sequence"/>
</dbReference>
<feature type="region of interest" description="Disordered" evidence="1">
    <location>
        <begin position="43"/>
        <end position="62"/>
    </location>
</feature>
<gene>
    <name evidence="2" type="ORF">DUI87_19205</name>
</gene>
<accession>A0A3M0JZ09</accession>
<proteinExistence type="predicted"/>
<feature type="compositionally biased region" description="Basic and acidic residues" evidence="1">
    <location>
        <begin position="47"/>
        <end position="62"/>
    </location>
</feature>
<name>A0A3M0JZ09_HIRRU</name>
<protein>
    <submittedName>
        <fullName evidence="2">Uncharacterized protein</fullName>
    </submittedName>
</protein>
<evidence type="ECO:0000256" key="1">
    <source>
        <dbReference type="SAM" id="MobiDB-lite"/>
    </source>
</evidence>
<evidence type="ECO:0000313" key="2">
    <source>
        <dbReference type="EMBL" id="RMC04384.1"/>
    </source>
</evidence>
<sequence length="75" mass="8601">MSLMALKMDMLLAKAEPIRNYAVEGSEREAFIGAWRPASVKSRHQVNKMERSNSHQSNDHIKADGMLDQIRIEFN</sequence>
<comment type="caution">
    <text evidence="2">The sequence shown here is derived from an EMBL/GenBank/DDBJ whole genome shotgun (WGS) entry which is preliminary data.</text>
</comment>
<evidence type="ECO:0000313" key="3">
    <source>
        <dbReference type="Proteomes" id="UP000269221"/>
    </source>
</evidence>
<dbReference type="EMBL" id="QRBI01000126">
    <property type="protein sequence ID" value="RMC04384.1"/>
    <property type="molecule type" value="Genomic_DNA"/>
</dbReference>
<keyword evidence="3" id="KW-1185">Reference proteome</keyword>
<organism evidence="2 3">
    <name type="scientific">Hirundo rustica rustica</name>
    <dbReference type="NCBI Taxonomy" id="333673"/>
    <lineage>
        <taxon>Eukaryota</taxon>
        <taxon>Metazoa</taxon>
        <taxon>Chordata</taxon>
        <taxon>Craniata</taxon>
        <taxon>Vertebrata</taxon>
        <taxon>Euteleostomi</taxon>
        <taxon>Archelosauria</taxon>
        <taxon>Archosauria</taxon>
        <taxon>Dinosauria</taxon>
        <taxon>Saurischia</taxon>
        <taxon>Theropoda</taxon>
        <taxon>Coelurosauria</taxon>
        <taxon>Aves</taxon>
        <taxon>Neognathae</taxon>
        <taxon>Neoaves</taxon>
        <taxon>Telluraves</taxon>
        <taxon>Australaves</taxon>
        <taxon>Passeriformes</taxon>
        <taxon>Sylvioidea</taxon>
        <taxon>Hirundinidae</taxon>
        <taxon>Hirundo</taxon>
    </lineage>
</organism>